<dbReference type="SUPFAM" id="SSF51735">
    <property type="entry name" value="NAD(P)-binding Rossmann-fold domains"/>
    <property type="match status" value="1"/>
</dbReference>
<dbReference type="PANTHER" id="PTHR44196">
    <property type="entry name" value="DEHYDROGENASE/REDUCTASE SDR FAMILY MEMBER 7B"/>
    <property type="match status" value="1"/>
</dbReference>
<dbReference type="AlphaFoldDB" id="A0A9X9X837"/>
<dbReference type="InterPro" id="IPR020904">
    <property type="entry name" value="Sc_DH/Rdtase_CS"/>
</dbReference>
<dbReference type="InterPro" id="IPR036291">
    <property type="entry name" value="NAD(P)-bd_dom_sf"/>
</dbReference>
<dbReference type="PRINTS" id="PR00081">
    <property type="entry name" value="GDHRDH"/>
</dbReference>
<evidence type="ECO:0000313" key="4">
    <source>
        <dbReference type="EMBL" id="MBR0679873.1"/>
    </source>
</evidence>
<comment type="caution">
    <text evidence="4">The sequence shown here is derived from an EMBL/GenBank/DDBJ whole genome shotgun (WGS) entry which is preliminary data.</text>
</comment>
<organism evidence="4 5">
    <name type="scientific">Neoroseomonas eburnea</name>
    <dbReference type="NCBI Taxonomy" id="1346889"/>
    <lineage>
        <taxon>Bacteria</taxon>
        <taxon>Pseudomonadati</taxon>
        <taxon>Pseudomonadota</taxon>
        <taxon>Alphaproteobacteria</taxon>
        <taxon>Acetobacterales</taxon>
        <taxon>Acetobacteraceae</taxon>
        <taxon>Neoroseomonas</taxon>
    </lineage>
</organism>
<dbReference type="Gene3D" id="3.40.50.720">
    <property type="entry name" value="NAD(P)-binding Rossmann-like Domain"/>
    <property type="match status" value="1"/>
</dbReference>
<proteinExistence type="inferred from homology"/>
<reference evidence="4" key="2">
    <citation type="journal article" date="2021" name="Syst. Appl. Microbiol.">
        <title>Roseomonas hellenica sp. nov., isolated from roots of wild-growing Alkanna tinctoria.</title>
        <authorList>
            <person name="Rat A."/>
            <person name="Naranjo H.D."/>
            <person name="Lebbe L."/>
            <person name="Cnockaert M."/>
            <person name="Krigas N."/>
            <person name="Grigoriadou K."/>
            <person name="Maloupa E."/>
            <person name="Willems A."/>
        </authorList>
    </citation>
    <scope>NUCLEOTIDE SEQUENCE</scope>
    <source>
        <strain evidence="4">LMG 31228</strain>
    </source>
</reference>
<dbReference type="EMBL" id="JAAEDL010000003">
    <property type="protein sequence ID" value="MBR0679873.1"/>
    <property type="molecule type" value="Genomic_DNA"/>
</dbReference>
<comment type="similarity">
    <text evidence="1 3">Belongs to the short-chain dehydrogenases/reductases (SDR) family.</text>
</comment>
<evidence type="ECO:0000256" key="1">
    <source>
        <dbReference type="ARBA" id="ARBA00006484"/>
    </source>
</evidence>
<dbReference type="GO" id="GO:0016491">
    <property type="term" value="F:oxidoreductase activity"/>
    <property type="evidence" value="ECO:0007669"/>
    <property type="project" value="UniProtKB-KW"/>
</dbReference>
<protein>
    <submittedName>
        <fullName evidence="4">SDR family NAD(P)-dependent oxidoreductase</fullName>
    </submittedName>
</protein>
<evidence type="ECO:0000256" key="3">
    <source>
        <dbReference type="RuleBase" id="RU000363"/>
    </source>
</evidence>
<sequence length="263" mass="26838">MSAPLPPPRCIVVSGASRGLGAALAERLAAPGVVLRLVARGAEGLAATAARCAAQGAEVETAAIDVRDGAALAARLLAWEAARPVDCVIANAGISRGVGPDGAWEGLDGATAQAAVNLLGAMHLVEPLLPAMRERRAGRIALVASVAAYRGLPDAPGYAASKAGLRVYGEGLRAALAPSGLCVTVVLPGFFDSAMGARWNGPRPLAMGLDRAADITHRAILRGARRCAFPLPLAALLRVVDALPAGLSDWAVRRMRFSIAPEA</sequence>
<evidence type="ECO:0000313" key="5">
    <source>
        <dbReference type="Proteomes" id="UP001138709"/>
    </source>
</evidence>
<accession>A0A9X9X837</accession>
<reference evidence="4" key="1">
    <citation type="submission" date="2020-01" db="EMBL/GenBank/DDBJ databases">
        <authorList>
            <person name="Rat A."/>
        </authorList>
    </citation>
    <scope>NUCLEOTIDE SEQUENCE</scope>
    <source>
        <strain evidence="4">LMG 31228</strain>
    </source>
</reference>
<dbReference type="PROSITE" id="PS00061">
    <property type="entry name" value="ADH_SHORT"/>
    <property type="match status" value="1"/>
</dbReference>
<dbReference type="InterPro" id="IPR002347">
    <property type="entry name" value="SDR_fam"/>
</dbReference>
<dbReference type="GO" id="GO:0016020">
    <property type="term" value="C:membrane"/>
    <property type="evidence" value="ECO:0007669"/>
    <property type="project" value="TreeGrafter"/>
</dbReference>
<dbReference type="Pfam" id="PF00106">
    <property type="entry name" value="adh_short"/>
    <property type="match status" value="1"/>
</dbReference>
<dbReference type="PANTHER" id="PTHR44196:SF1">
    <property type="entry name" value="DEHYDROGENASE_REDUCTASE SDR FAMILY MEMBER 7B"/>
    <property type="match status" value="1"/>
</dbReference>
<name>A0A9X9X837_9PROT</name>
<keyword evidence="5" id="KW-1185">Reference proteome</keyword>
<gene>
    <name evidence="4" type="ORF">GXW74_05195</name>
</gene>
<keyword evidence="2" id="KW-0560">Oxidoreductase</keyword>
<dbReference type="PRINTS" id="PR00080">
    <property type="entry name" value="SDRFAMILY"/>
</dbReference>
<dbReference type="Proteomes" id="UP001138709">
    <property type="component" value="Unassembled WGS sequence"/>
</dbReference>
<evidence type="ECO:0000256" key="2">
    <source>
        <dbReference type="ARBA" id="ARBA00023002"/>
    </source>
</evidence>
<dbReference type="RefSeq" id="WP_211845234.1">
    <property type="nucleotide sequence ID" value="NZ_JAAEDL010000003.1"/>
</dbReference>